<protein>
    <submittedName>
        <fullName evidence="3">Uncharacterized protein</fullName>
    </submittedName>
</protein>
<keyword evidence="2" id="KW-0472">Membrane</keyword>
<keyword evidence="2" id="KW-0812">Transmembrane</keyword>
<feature type="transmembrane region" description="Helical" evidence="2">
    <location>
        <begin position="62"/>
        <end position="83"/>
    </location>
</feature>
<reference evidence="3" key="2">
    <citation type="submission" date="2020-09" db="EMBL/GenBank/DDBJ databases">
        <authorList>
            <person name="Sun Q."/>
            <person name="Zhou Y."/>
        </authorList>
    </citation>
    <scope>NUCLEOTIDE SEQUENCE</scope>
    <source>
        <strain evidence="3">CGMCC 4.5737</strain>
    </source>
</reference>
<feature type="transmembrane region" description="Helical" evidence="2">
    <location>
        <begin position="34"/>
        <end position="56"/>
    </location>
</feature>
<sequence>MFLTIVLACEVAFWALLLAGLLTRYLLRTPRAGAALLLLAAGTQVVLLVSGALDLAQHNPATIAHVLAAVAVAIAAVSGKHHLHALDRWVRRRLGHAPAEPDTPRERARRKVRELPLRLGEWAIGLALLAGGAALAAFDLDRAGALFVGMAIWTIIMILDIGDAALAALRLRSALSHPPRRPETSQRAPEHGAGETNPRGPAPEHANRVLP</sequence>
<feature type="transmembrane region" description="Helical" evidence="2">
    <location>
        <begin position="119"/>
        <end position="138"/>
    </location>
</feature>
<organism evidence="3 4">
    <name type="scientific">Longimycelium tulufanense</name>
    <dbReference type="NCBI Taxonomy" id="907463"/>
    <lineage>
        <taxon>Bacteria</taxon>
        <taxon>Bacillati</taxon>
        <taxon>Actinomycetota</taxon>
        <taxon>Actinomycetes</taxon>
        <taxon>Pseudonocardiales</taxon>
        <taxon>Pseudonocardiaceae</taxon>
        <taxon>Longimycelium</taxon>
    </lineage>
</organism>
<keyword evidence="4" id="KW-1185">Reference proteome</keyword>
<dbReference type="RefSeq" id="WP_189057178.1">
    <property type="nucleotide sequence ID" value="NZ_BMMK01000010.1"/>
</dbReference>
<name>A0A8J3FU86_9PSEU</name>
<feature type="compositionally biased region" description="Basic and acidic residues" evidence="1">
    <location>
        <begin position="180"/>
        <end position="193"/>
    </location>
</feature>
<comment type="caution">
    <text evidence="3">The sequence shown here is derived from an EMBL/GenBank/DDBJ whole genome shotgun (WGS) entry which is preliminary data.</text>
</comment>
<dbReference type="EMBL" id="BMMK01000010">
    <property type="protein sequence ID" value="GGM53038.1"/>
    <property type="molecule type" value="Genomic_DNA"/>
</dbReference>
<evidence type="ECO:0000313" key="3">
    <source>
        <dbReference type="EMBL" id="GGM53038.1"/>
    </source>
</evidence>
<feature type="transmembrane region" description="Helical" evidence="2">
    <location>
        <begin position="6"/>
        <end position="27"/>
    </location>
</feature>
<reference evidence="3" key="1">
    <citation type="journal article" date="2014" name="Int. J. Syst. Evol. Microbiol.">
        <title>Complete genome sequence of Corynebacterium casei LMG S-19264T (=DSM 44701T), isolated from a smear-ripened cheese.</title>
        <authorList>
            <consortium name="US DOE Joint Genome Institute (JGI-PGF)"/>
            <person name="Walter F."/>
            <person name="Albersmeier A."/>
            <person name="Kalinowski J."/>
            <person name="Ruckert C."/>
        </authorList>
    </citation>
    <scope>NUCLEOTIDE SEQUENCE</scope>
    <source>
        <strain evidence="3">CGMCC 4.5737</strain>
    </source>
</reference>
<evidence type="ECO:0000256" key="2">
    <source>
        <dbReference type="SAM" id="Phobius"/>
    </source>
</evidence>
<proteinExistence type="predicted"/>
<evidence type="ECO:0000256" key="1">
    <source>
        <dbReference type="SAM" id="MobiDB-lite"/>
    </source>
</evidence>
<gene>
    <name evidence="3" type="ORF">GCM10012275_25020</name>
</gene>
<keyword evidence="2" id="KW-1133">Transmembrane helix</keyword>
<feature type="transmembrane region" description="Helical" evidence="2">
    <location>
        <begin position="144"/>
        <end position="171"/>
    </location>
</feature>
<evidence type="ECO:0000313" key="4">
    <source>
        <dbReference type="Proteomes" id="UP000637578"/>
    </source>
</evidence>
<feature type="region of interest" description="Disordered" evidence="1">
    <location>
        <begin position="176"/>
        <end position="211"/>
    </location>
</feature>
<dbReference type="AlphaFoldDB" id="A0A8J3FU86"/>
<accession>A0A8J3FU86</accession>
<dbReference type="Proteomes" id="UP000637578">
    <property type="component" value="Unassembled WGS sequence"/>
</dbReference>